<protein>
    <submittedName>
        <fullName evidence="10">Peptidase M13</fullName>
    </submittedName>
</protein>
<dbReference type="AlphaFoldDB" id="A0A917ALF6"/>
<dbReference type="GO" id="GO:0046872">
    <property type="term" value="F:metal ion binding"/>
    <property type="evidence" value="ECO:0007669"/>
    <property type="project" value="UniProtKB-KW"/>
</dbReference>
<dbReference type="Gene3D" id="3.40.390.10">
    <property type="entry name" value="Collagenase (Catalytic Domain)"/>
    <property type="match status" value="1"/>
</dbReference>
<comment type="cofactor">
    <cofactor evidence="1">
        <name>Zn(2+)</name>
        <dbReference type="ChEBI" id="CHEBI:29105"/>
    </cofactor>
</comment>
<dbReference type="Pfam" id="PF05649">
    <property type="entry name" value="Peptidase_M13_N"/>
    <property type="match status" value="1"/>
</dbReference>
<dbReference type="RefSeq" id="WP_188682166.1">
    <property type="nucleotide sequence ID" value="NZ_BMIS01000001.1"/>
</dbReference>
<evidence type="ECO:0000256" key="1">
    <source>
        <dbReference type="ARBA" id="ARBA00001947"/>
    </source>
</evidence>
<dbReference type="SUPFAM" id="SSF55486">
    <property type="entry name" value="Metalloproteases ('zincins'), catalytic domain"/>
    <property type="match status" value="1"/>
</dbReference>
<dbReference type="InterPro" id="IPR008753">
    <property type="entry name" value="Peptidase_M13_N"/>
</dbReference>
<dbReference type="GO" id="GO:0005886">
    <property type="term" value="C:plasma membrane"/>
    <property type="evidence" value="ECO:0007669"/>
    <property type="project" value="TreeGrafter"/>
</dbReference>
<keyword evidence="3" id="KW-0645">Protease</keyword>
<dbReference type="InterPro" id="IPR018497">
    <property type="entry name" value="Peptidase_M13_C"/>
</dbReference>
<dbReference type="CDD" id="cd08662">
    <property type="entry name" value="M13"/>
    <property type="match status" value="1"/>
</dbReference>
<feature type="domain" description="Peptidase M13 N-terminal" evidence="9">
    <location>
        <begin position="17"/>
        <end position="397"/>
    </location>
</feature>
<evidence type="ECO:0000256" key="2">
    <source>
        <dbReference type="ARBA" id="ARBA00007357"/>
    </source>
</evidence>
<dbReference type="Pfam" id="PF01431">
    <property type="entry name" value="Peptidase_M13"/>
    <property type="match status" value="1"/>
</dbReference>
<keyword evidence="6" id="KW-0862">Zinc</keyword>
<feature type="domain" description="Peptidase M13 C-terminal" evidence="8">
    <location>
        <begin position="449"/>
        <end position="658"/>
    </location>
</feature>
<reference evidence="10" key="1">
    <citation type="journal article" date="2014" name="Int. J. Syst. Evol. Microbiol.">
        <title>Complete genome sequence of Corynebacterium casei LMG S-19264T (=DSM 44701T), isolated from a smear-ripened cheese.</title>
        <authorList>
            <consortium name="US DOE Joint Genome Institute (JGI-PGF)"/>
            <person name="Walter F."/>
            <person name="Albersmeier A."/>
            <person name="Kalinowski J."/>
            <person name="Ruckert C."/>
        </authorList>
    </citation>
    <scope>NUCLEOTIDE SEQUENCE</scope>
    <source>
        <strain evidence="10">CGMCC 1.15388</strain>
    </source>
</reference>
<accession>A0A917ALF6</accession>
<dbReference type="PRINTS" id="PR00786">
    <property type="entry name" value="NEPRILYSIN"/>
</dbReference>
<dbReference type="InterPro" id="IPR042089">
    <property type="entry name" value="Peptidase_M13_dom_2"/>
</dbReference>
<evidence type="ECO:0000259" key="9">
    <source>
        <dbReference type="Pfam" id="PF05649"/>
    </source>
</evidence>
<evidence type="ECO:0000259" key="8">
    <source>
        <dbReference type="Pfam" id="PF01431"/>
    </source>
</evidence>
<dbReference type="InterPro" id="IPR024079">
    <property type="entry name" value="MetalloPept_cat_dom_sf"/>
</dbReference>
<reference evidence="10" key="2">
    <citation type="submission" date="2020-09" db="EMBL/GenBank/DDBJ databases">
        <authorList>
            <person name="Sun Q."/>
            <person name="Zhou Y."/>
        </authorList>
    </citation>
    <scope>NUCLEOTIDE SEQUENCE</scope>
    <source>
        <strain evidence="10">CGMCC 1.15388</strain>
    </source>
</reference>
<dbReference type="Proteomes" id="UP000633136">
    <property type="component" value="Unassembled WGS sequence"/>
</dbReference>
<dbReference type="Gene3D" id="1.10.1380.10">
    <property type="entry name" value="Neutral endopeptidase , domain2"/>
    <property type="match status" value="1"/>
</dbReference>
<evidence type="ECO:0000256" key="5">
    <source>
        <dbReference type="ARBA" id="ARBA00022801"/>
    </source>
</evidence>
<comment type="caution">
    <text evidence="10">The sequence shown here is derived from an EMBL/GenBank/DDBJ whole genome shotgun (WGS) entry which is preliminary data.</text>
</comment>
<keyword evidence="11" id="KW-1185">Reference proteome</keyword>
<dbReference type="PROSITE" id="PS51885">
    <property type="entry name" value="NEPRILYSIN"/>
    <property type="match status" value="1"/>
</dbReference>
<evidence type="ECO:0000313" key="11">
    <source>
        <dbReference type="Proteomes" id="UP000633136"/>
    </source>
</evidence>
<evidence type="ECO:0000313" key="10">
    <source>
        <dbReference type="EMBL" id="GGE59354.1"/>
    </source>
</evidence>
<dbReference type="PANTHER" id="PTHR11733:SF167">
    <property type="entry name" value="FI17812P1-RELATED"/>
    <property type="match status" value="1"/>
</dbReference>
<keyword evidence="4" id="KW-0479">Metal-binding</keyword>
<evidence type="ECO:0000256" key="3">
    <source>
        <dbReference type="ARBA" id="ARBA00022670"/>
    </source>
</evidence>
<sequence>MTTETSSFPYIDDSIRPQEDFQKHVNGAWLKTAEIPSDQDSYGSFFELRDKAEADVRAILEEAASGAFEGTEFAEVAARVGGFFASFMDAERAEEQKFAPVQSFLDDVDAVSSAQELVRLSASWQRFGMDGIVAAGSLRDAGNPERELWHIIQDGIGLPDESYYREDAYAEIREEYQKHLARFLILGGMEARTAEEAAADVLGLEKTIASHHWDVVTTRDAQKRYNLKTRDEVIELMPLVTEAFAGWGLTESQTREIVLTQPDVLPGMQAALTSISLETWKHWLRIQVLRWAAPLLHEEMVQEHFGFYSKTLNGVPELKERWKRGVAMVNGHLGEDVAQIYVSRHYPPEARQAMDELIEALLDAYRHSISTLDWMGEETRRKALEKLEAFRPLVGYPARWIDYSSVEVSRDDVVGNVARAAQFEWERDVKKLDDGPDPDEWHMTPQTVNAYYHPLENVICFPAAILQPPFFSVERDMAQNFGAIGAVIGHEIGHGFDDQGSRYGADGSLTDWWTHQDREAFEQRTKKLVDQFDSLIPSALEDHEGDHTVNGELTLGENIGDLGGLGIAHQALALWREQQGVEPQEIDGYSEDARFFFAWAQAWRHVTRPERAITLLSIDPHSPAEFRANQIVKNLDAFHEAFGTAEGDAMYLAPDERVTIW</sequence>
<evidence type="ECO:0000256" key="4">
    <source>
        <dbReference type="ARBA" id="ARBA00022723"/>
    </source>
</evidence>
<proteinExistence type="inferred from homology"/>
<dbReference type="GO" id="GO:0004222">
    <property type="term" value="F:metalloendopeptidase activity"/>
    <property type="evidence" value="ECO:0007669"/>
    <property type="project" value="InterPro"/>
</dbReference>
<name>A0A917ALF6_9MICC</name>
<keyword evidence="7" id="KW-0482">Metalloprotease</keyword>
<evidence type="ECO:0000256" key="7">
    <source>
        <dbReference type="ARBA" id="ARBA00023049"/>
    </source>
</evidence>
<organism evidence="10 11">
    <name type="scientific">Nesterenkonia cremea</name>
    <dbReference type="NCBI Taxonomy" id="1882340"/>
    <lineage>
        <taxon>Bacteria</taxon>
        <taxon>Bacillati</taxon>
        <taxon>Actinomycetota</taxon>
        <taxon>Actinomycetes</taxon>
        <taxon>Micrococcales</taxon>
        <taxon>Micrococcaceae</taxon>
        <taxon>Nesterenkonia</taxon>
    </lineage>
</organism>
<comment type="similarity">
    <text evidence="2">Belongs to the peptidase M13 family.</text>
</comment>
<gene>
    <name evidence="10" type="ORF">GCM10011401_02610</name>
</gene>
<keyword evidence="5" id="KW-0378">Hydrolase</keyword>
<dbReference type="GO" id="GO:0016485">
    <property type="term" value="P:protein processing"/>
    <property type="evidence" value="ECO:0007669"/>
    <property type="project" value="TreeGrafter"/>
</dbReference>
<dbReference type="EMBL" id="BMIS01000001">
    <property type="protein sequence ID" value="GGE59354.1"/>
    <property type="molecule type" value="Genomic_DNA"/>
</dbReference>
<dbReference type="InterPro" id="IPR000718">
    <property type="entry name" value="Peptidase_M13"/>
</dbReference>
<dbReference type="PANTHER" id="PTHR11733">
    <property type="entry name" value="ZINC METALLOPROTEASE FAMILY M13 NEPRILYSIN-RELATED"/>
    <property type="match status" value="1"/>
</dbReference>
<evidence type="ECO:0000256" key="6">
    <source>
        <dbReference type="ARBA" id="ARBA00022833"/>
    </source>
</evidence>